<name>Q6ZED7_SYNY3</name>
<dbReference type="NCBIfam" id="TIGR02549">
    <property type="entry name" value="CRISPR_DxTHG"/>
    <property type="match status" value="1"/>
</dbReference>
<dbReference type="SUPFAM" id="SSF160980">
    <property type="entry name" value="SSO1389-like"/>
    <property type="match status" value="1"/>
</dbReference>
<dbReference type="NCBIfam" id="TIGR02221">
    <property type="entry name" value="cas_TM1812"/>
    <property type="match status" value="1"/>
</dbReference>
<evidence type="ECO:0000313" key="1">
    <source>
        <dbReference type="EMBL" id="BAD01963.1"/>
    </source>
</evidence>
<evidence type="ECO:0008006" key="3">
    <source>
        <dbReference type="Google" id="ProtNLM"/>
    </source>
</evidence>
<dbReference type="InterPro" id="IPR013383">
    <property type="entry name" value="CRISPR-assoc_prot_DxTHG_CS"/>
</dbReference>
<evidence type="ECO:0000313" key="2">
    <source>
        <dbReference type="Proteomes" id="UP000001425"/>
    </source>
</evidence>
<dbReference type="EnsemblBacteria" id="BAD01963">
    <property type="protein sequence ID" value="BAD01963"/>
    <property type="gene ID" value="BAD01963"/>
</dbReference>
<organism evidence="1 2">
    <name type="scientific">Synechocystis sp. (strain ATCC 27184 / PCC 6803 / Kazusa)</name>
    <dbReference type="NCBI Taxonomy" id="1111708"/>
    <lineage>
        <taxon>Bacteria</taxon>
        <taxon>Bacillati</taxon>
        <taxon>Cyanobacteriota</taxon>
        <taxon>Cyanophyceae</taxon>
        <taxon>Synechococcales</taxon>
        <taxon>Merismopediaceae</taxon>
        <taxon>Synechocystis</taxon>
    </lineage>
</organism>
<keyword evidence="2" id="KW-1185">Reference proteome</keyword>
<dbReference type="InterPro" id="IPR011742">
    <property type="entry name" value="CRISPR-assoc_prot_TM1812"/>
</dbReference>
<keyword evidence="1" id="KW-0614">Plasmid</keyword>
<reference evidence="1 2" key="1">
    <citation type="journal article" date="2003" name="DNA Res.">
        <title>Structural analysis of four large plasmids harboring in a unicellular cyanobacterium, Synechocystis sp. PCC 6803.</title>
        <authorList>
            <person name="Kaneko T."/>
            <person name="Nakamura Y."/>
            <person name="Sasamoto S."/>
            <person name="Watanabe A."/>
            <person name="Kohara M."/>
            <person name="Matsumoto M."/>
            <person name="Shimpo S."/>
            <person name="Yamada M."/>
            <person name="Tabata S."/>
        </authorList>
    </citation>
    <scope>NUCLEOTIDE SEQUENCE [LARGE SCALE GENOMIC DNA]</scope>
    <source>
        <strain evidence="2">ATCC 27184 / PCC 6803 / Kazusa</strain>
    </source>
</reference>
<dbReference type="InParanoid" id="Q6ZED7"/>
<dbReference type="KEGG" id="syn:slr7061"/>
<dbReference type="CDD" id="cd09668">
    <property type="entry name" value="Csx1_III-U"/>
    <property type="match status" value="1"/>
</dbReference>
<accession>Q6ZED7</accession>
<geneLocation type="plasmid" evidence="1 2">
    <name>pSYSA</name>
</geneLocation>
<sequence length="422" mass="47890">MKIISFLGFNNYQTTTYVHPTNPEITCKTRFFQEALVDFYRPTEIYVLLTKTVATVAPRGAEVTNWQGLQDCLADKVTIRPIEDIPEGSAPEDLWDIFDCITDCLDHGDRVIFDFTHGYRFLPVVALLAISYLRTVRQVQVEGVLYGAFDPNSQGESSPTYDLLPMLSLLDWLAATDRFVNLGDGLPLAQLLQTAIPGAERRDNPEVRNPGSRLDQAGKVIAEISQAIALARPMETLELTVQLEEIINRASDSFDQRAKPFNLIKDQLLAEYGQFALPESWEPENLQRNLWLQFQLINWYLQRGQAVQAMTLASEWLISVVAFRLGAKQILDHRKQINFALNNGGAVQKKREPVGPSSFDEQFQALSQYQFLSQLWNDLTEIRNDLAHCGMRKDPKSAKKLQEKANKIFPQLEEIANSLLKQ</sequence>
<dbReference type="AlphaFoldDB" id="Q6ZED7"/>
<dbReference type="EMBL" id="AP004311">
    <property type="protein sequence ID" value="BAD01963.1"/>
    <property type="molecule type" value="Genomic_DNA"/>
</dbReference>
<gene>
    <name evidence="1" type="ordered locus">slr7061</name>
</gene>
<proteinExistence type="predicted"/>
<dbReference type="Proteomes" id="UP000001425">
    <property type="component" value="Plasmid pSYSA"/>
</dbReference>
<protein>
    <recommendedName>
        <fullName evidence="3">CRISPR-associated protein TM1812</fullName>
    </recommendedName>
</protein>